<dbReference type="SUPFAM" id="SSF88946">
    <property type="entry name" value="Sigma2 domain of RNA polymerase sigma factors"/>
    <property type="match status" value="1"/>
</dbReference>
<dbReference type="NCBIfam" id="TIGR02937">
    <property type="entry name" value="sigma70-ECF"/>
    <property type="match status" value="1"/>
</dbReference>
<name>A0ABS4DE19_9CHLR</name>
<dbReference type="Proteomes" id="UP001193081">
    <property type="component" value="Unassembled WGS sequence"/>
</dbReference>
<protein>
    <submittedName>
        <fullName evidence="2">Sigma-70 family RNA polymerase sigma factor</fullName>
    </submittedName>
</protein>
<accession>A0ABS4DE19</accession>
<evidence type="ECO:0000259" key="1">
    <source>
        <dbReference type="Pfam" id="PF04542"/>
    </source>
</evidence>
<dbReference type="EMBL" id="SIJK02000039">
    <property type="protein sequence ID" value="MBP1467680.1"/>
    <property type="molecule type" value="Genomic_DNA"/>
</dbReference>
<dbReference type="InterPro" id="IPR007627">
    <property type="entry name" value="RNA_pol_sigma70_r2"/>
</dbReference>
<dbReference type="SUPFAM" id="SSF88659">
    <property type="entry name" value="Sigma3 and sigma4 domains of RNA polymerase sigma factors"/>
    <property type="match status" value="1"/>
</dbReference>
<sequence length="262" mass="29626">MAVVSDASNLLACRQIISACNQAYGWQLDAFTYEYYVHALTPLITAVPPERQSMVVLHYHLDHRMVAALRDAHHPAHHETWVKWSQQVLGVLRRAGIDWSRDGSLELDDLAQIARGDLAQALPSYRYQSRFLSWAYSVVVRSAHRYVRMSHAQRRSAPSVSLDLLTTTRSGEALAVSHEETTYARLLAARVQAVLAAHTDQRLLPIFRLWALEERTSAEIGSLVNLHESRVRALLKLARTVLRNDPVIRQWYAAGDEQQAAS</sequence>
<dbReference type="RefSeq" id="WP_135479851.1">
    <property type="nucleotide sequence ID" value="NZ_SIJK02000039.1"/>
</dbReference>
<dbReference type="InterPro" id="IPR013325">
    <property type="entry name" value="RNA_pol_sigma_r2"/>
</dbReference>
<gene>
    <name evidence="2" type="ORF">EYB53_018340</name>
</gene>
<organism evidence="2 3">
    <name type="scientific">Candidatus Chloroploca mongolica</name>
    <dbReference type="NCBI Taxonomy" id="2528176"/>
    <lineage>
        <taxon>Bacteria</taxon>
        <taxon>Bacillati</taxon>
        <taxon>Chloroflexota</taxon>
        <taxon>Chloroflexia</taxon>
        <taxon>Chloroflexales</taxon>
        <taxon>Chloroflexineae</taxon>
        <taxon>Oscillochloridaceae</taxon>
        <taxon>Candidatus Chloroploca</taxon>
    </lineage>
</organism>
<dbReference type="Pfam" id="PF04542">
    <property type="entry name" value="Sigma70_r2"/>
    <property type="match status" value="1"/>
</dbReference>
<comment type="caution">
    <text evidence="2">The sequence shown here is derived from an EMBL/GenBank/DDBJ whole genome shotgun (WGS) entry which is preliminary data.</text>
</comment>
<dbReference type="Gene3D" id="1.10.1740.10">
    <property type="match status" value="1"/>
</dbReference>
<evidence type="ECO:0000313" key="3">
    <source>
        <dbReference type="Proteomes" id="UP001193081"/>
    </source>
</evidence>
<proteinExistence type="predicted"/>
<reference evidence="2 3" key="1">
    <citation type="submission" date="2021-03" db="EMBL/GenBank/DDBJ databases">
        <authorList>
            <person name="Grouzdev D.S."/>
        </authorList>
    </citation>
    <scope>NUCLEOTIDE SEQUENCE [LARGE SCALE GENOMIC DNA]</scope>
    <source>
        <strain evidence="2 3">M50-1</strain>
    </source>
</reference>
<dbReference type="InterPro" id="IPR013324">
    <property type="entry name" value="RNA_pol_sigma_r3/r4-like"/>
</dbReference>
<feature type="domain" description="RNA polymerase sigma-70 region 2" evidence="1">
    <location>
        <begin position="85"/>
        <end position="148"/>
    </location>
</feature>
<keyword evidence="3" id="KW-1185">Reference proteome</keyword>
<evidence type="ECO:0000313" key="2">
    <source>
        <dbReference type="EMBL" id="MBP1467680.1"/>
    </source>
</evidence>
<dbReference type="InterPro" id="IPR014284">
    <property type="entry name" value="RNA_pol_sigma-70_dom"/>
</dbReference>